<comment type="similarity">
    <text evidence="2">Belongs to the cation diffusion facilitator (CDF) transporter (TC 2.A.4) family.</text>
</comment>
<keyword evidence="3" id="KW-0813">Transport</keyword>
<keyword evidence="4 7" id="KW-0812">Transmembrane</keyword>
<dbReference type="Gene3D" id="3.30.70.1350">
    <property type="entry name" value="Cation efflux protein, cytoplasmic domain"/>
    <property type="match status" value="1"/>
</dbReference>
<dbReference type="PANTHER" id="PTHR43840:SF15">
    <property type="entry name" value="MITOCHONDRIAL METAL TRANSPORTER 1-RELATED"/>
    <property type="match status" value="1"/>
</dbReference>
<feature type="transmembrane region" description="Helical" evidence="7">
    <location>
        <begin position="12"/>
        <end position="33"/>
    </location>
</feature>
<feature type="transmembrane region" description="Helical" evidence="7">
    <location>
        <begin position="111"/>
        <end position="132"/>
    </location>
</feature>
<dbReference type="GO" id="GO:0016020">
    <property type="term" value="C:membrane"/>
    <property type="evidence" value="ECO:0007669"/>
    <property type="project" value="UniProtKB-SubCell"/>
</dbReference>
<dbReference type="NCBIfam" id="TIGR01297">
    <property type="entry name" value="CDF"/>
    <property type="match status" value="1"/>
</dbReference>
<evidence type="ECO:0000313" key="11">
    <source>
        <dbReference type="Proteomes" id="UP000679779"/>
    </source>
</evidence>
<keyword evidence="11" id="KW-1185">Reference proteome</keyword>
<evidence type="ECO:0000256" key="7">
    <source>
        <dbReference type="SAM" id="Phobius"/>
    </source>
</evidence>
<dbReference type="InterPro" id="IPR036837">
    <property type="entry name" value="Cation_efflux_CTD_sf"/>
</dbReference>
<evidence type="ECO:0000256" key="2">
    <source>
        <dbReference type="ARBA" id="ARBA00008114"/>
    </source>
</evidence>
<comment type="caution">
    <text evidence="10">The sequence shown here is derived from an EMBL/GenBank/DDBJ whole genome shotgun (WGS) entry which is preliminary data.</text>
</comment>
<name>A0A920C954_9BACL</name>
<organism evidence="10 11">
    <name type="scientific">Paenibacillus albilobatus</name>
    <dbReference type="NCBI Taxonomy" id="2716884"/>
    <lineage>
        <taxon>Bacteria</taxon>
        <taxon>Bacillati</taxon>
        <taxon>Bacillota</taxon>
        <taxon>Bacilli</taxon>
        <taxon>Bacillales</taxon>
        <taxon>Paenibacillaceae</taxon>
        <taxon>Paenibacillus</taxon>
    </lineage>
</organism>
<dbReference type="AlphaFoldDB" id="A0A920C954"/>
<dbReference type="InterPro" id="IPR027470">
    <property type="entry name" value="Cation_efflux_CTD"/>
</dbReference>
<dbReference type="InterPro" id="IPR027469">
    <property type="entry name" value="Cation_efflux_TMD_sf"/>
</dbReference>
<gene>
    <name evidence="10" type="primary">ydfM_1</name>
    <name evidence="10" type="ORF">J2TS6_00250</name>
</gene>
<dbReference type="InterPro" id="IPR058533">
    <property type="entry name" value="Cation_efflux_TM"/>
</dbReference>
<reference evidence="10" key="1">
    <citation type="submission" date="2021-03" db="EMBL/GenBank/DDBJ databases">
        <title>Antimicrobial resistance genes in bacteria isolated from Japanese honey, and their potential for conferring macrolide and lincosamide resistance in the American foulbrood pathogen Paenibacillus larvae.</title>
        <authorList>
            <person name="Okamoto M."/>
            <person name="Kumagai M."/>
            <person name="Kanamori H."/>
            <person name="Takamatsu D."/>
        </authorList>
    </citation>
    <scope>NUCLEOTIDE SEQUENCE</scope>
    <source>
        <strain evidence="10">J2TS6</strain>
    </source>
</reference>
<dbReference type="RefSeq" id="WP_244873061.1">
    <property type="nucleotide sequence ID" value="NZ_BORQ01000001.1"/>
</dbReference>
<evidence type="ECO:0000256" key="4">
    <source>
        <dbReference type="ARBA" id="ARBA00022692"/>
    </source>
</evidence>
<accession>A0A920C954</accession>
<dbReference type="Pfam" id="PF01545">
    <property type="entry name" value="Cation_efflux"/>
    <property type="match status" value="1"/>
</dbReference>
<feature type="domain" description="Cation efflux protein cytoplasmic" evidence="9">
    <location>
        <begin position="216"/>
        <end position="292"/>
    </location>
</feature>
<sequence length="306" mass="33248">MVNENRQSSIAIWLSFISNVALTAIKLAVGMVFGSPVLVADGVHNAGDVVATGAALSSMRVSKMPPDDDHPYGHGKAEVVGAGIVAIILALAAIYMAFHSVAILFEPPHKATVIALFAAVFSLILKQILYLYTMSIGKRLKSNGLIATAYDHLADVYASIAAVVGIGLAMVGDHYHIGILSYGDPVAGIIVAILVFKLAFHMGKSSVDVLMEKNIDSDKIDELVELIHQIPEVKRLDRIRGRDHGHYIIVDVRVGVPAELSVQEGHDISRKIKQTIMEQHSDVEEVLVHLNPWYEGDRSEFKESNE</sequence>
<feature type="transmembrane region" description="Helical" evidence="7">
    <location>
        <begin position="153"/>
        <end position="171"/>
    </location>
</feature>
<dbReference type="InterPro" id="IPR002524">
    <property type="entry name" value="Cation_efflux"/>
</dbReference>
<dbReference type="FunFam" id="1.20.1510.10:FF:000006">
    <property type="entry name" value="Divalent cation efflux transporter"/>
    <property type="match status" value="1"/>
</dbReference>
<dbReference type="GO" id="GO:0008324">
    <property type="term" value="F:monoatomic cation transmembrane transporter activity"/>
    <property type="evidence" value="ECO:0007669"/>
    <property type="project" value="InterPro"/>
</dbReference>
<evidence type="ECO:0000259" key="9">
    <source>
        <dbReference type="Pfam" id="PF16916"/>
    </source>
</evidence>
<feature type="transmembrane region" description="Helical" evidence="7">
    <location>
        <begin position="79"/>
        <end position="105"/>
    </location>
</feature>
<dbReference type="EMBL" id="BORQ01000001">
    <property type="protein sequence ID" value="GIO28884.1"/>
    <property type="molecule type" value="Genomic_DNA"/>
</dbReference>
<evidence type="ECO:0000259" key="8">
    <source>
        <dbReference type="Pfam" id="PF01545"/>
    </source>
</evidence>
<proteinExistence type="inferred from homology"/>
<evidence type="ECO:0000256" key="6">
    <source>
        <dbReference type="ARBA" id="ARBA00023136"/>
    </source>
</evidence>
<dbReference type="InterPro" id="IPR050291">
    <property type="entry name" value="CDF_Transporter"/>
</dbReference>
<dbReference type="Pfam" id="PF16916">
    <property type="entry name" value="ZT_dimer"/>
    <property type="match status" value="1"/>
</dbReference>
<dbReference type="SUPFAM" id="SSF161111">
    <property type="entry name" value="Cation efflux protein transmembrane domain-like"/>
    <property type="match status" value="1"/>
</dbReference>
<evidence type="ECO:0000256" key="3">
    <source>
        <dbReference type="ARBA" id="ARBA00022448"/>
    </source>
</evidence>
<protein>
    <submittedName>
        <fullName evidence="10">Transporter YdfM</fullName>
    </submittedName>
</protein>
<feature type="transmembrane region" description="Helical" evidence="7">
    <location>
        <begin position="177"/>
        <end position="196"/>
    </location>
</feature>
<evidence type="ECO:0000256" key="5">
    <source>
        <dbReference type="ARBA" id="ARBA00022989"/>
    </source>
</evidence>
<comment type="subcellular location">
    <subcellularLocation>
        <location evidence="1">Membrane</location>
        <topology evidence="1">Multi-pass membrane protein</topology>
    </subcellularLocation>
</comment>
<evidence type="ECO:0000256" key="1">
    <source>
        <dbReference type="ARBA" id="ARBA00004141"/>
    </source>
</evidence>
<dbReference type="Proteomes" id="UP000679779">
    <property type="component" value="Unassembled WGS sequence"/>
</dbReference>
<dbReference type="SUPFAM" id="SSF160240">
    <property type="entry name" value="Cation efflux protein cytoplasmic domain-like"/>
    <property type="match status" value="1"/>
</dbReference>
<evidence type="ECO:0000313" key="10">
    <source>
        <dbReference type="EMBL" id="GIO28884.1"/>
    </source>
</evidence>
<keyword evidence="6 7" id="KW-0472">Membrane</keyword>
<keyword evidence="5 7" id="KW-1133">Transmembrane helix</keyword>
<dbReference type="Gene3D" id="1.20.1510.10">
    <property type="entry name" value="Cation efflux protein transmembrane domain"/>
    <property type="match status" value="1"/>
</dbReference>
<dbReference type="PANTHER" id="PTHR43840">
    <property type="entry name" value="MITOCHONDRIAL METAL TRANSPORTER 1-RELATED"/>
    <property type="match status" value="1"/>
</dbReference>
<feature type="domain" description="Cation efflux protein transmembrane" evidence="8">
    <location>
        <begin position="12"/>
        <end position="211"/>
    </location>
</feature>